<gene>
    <name evidence="1" type="ORF">NDU88_005410</name>
</gene>
<dbReference type="EMBL" id="JANPWB010000006">
    <property type="protein sequence ID" value="KAJ1180187.1"/>
    <property type="molecule type" value="Genomic_DNA"/>
</dbReference>
<comment type="caution">
    <text evidence="1">The sequence shown here is derived from an EMBL/GenBank/DDBJ whole genome shotgun (WGS) entry which is preliminary data.</text>
</comment>
<dbReference type="AlphaFoldDB" id="A0AAV7TU73"/>
<reference evidence="1" key="1">
    <citation type="journal article" date="2022" name="bioRxiv">
        <title>Sequencing and chromosome-scale assembly of the giantPleurodeles waltlgenome.</title>
        <authorList>
            <person name="Brown T."/>
            <person name="Elewa A."/>
            <person name="Iarovenko S."/>
            <person name="Subramanian E."/>
            <person name="Araus A.J."/>
            <person name="Petzold A."/>
            <person name="Susuki M."/>
            <person name="Suzuki K.-i.T."/>
            <person name="Hayashi T."/>
            <person name="Toyoda A."/>
            <person name="Oliveira C."/>
            <person name="Osipova E."/>
            <person name="Leigh N.D."/>
            <person name="Simon A."/>
            <person name="Yun M.H."/>
        </authorList>
    </citation>
    <scope>NUCLEOTIDE SEQUENCE</scope>
    <source>
        <strain evidence="1">20211129_DDA</strain>
        <tissue evidence="1">Liver</tissue>
    </source>
</reference>
<evidence type="ECO:0000313" key="1">
    <source>
        <dbReference type="EMBL" id="KAJ1180187.1"/>
    </source>
</evidence>
<dbReference type="Proteomes" id="UP001066276">
    <property type="component" value="Chromosome 3_2"/>
</dbReference>
<accession>A0AAV7TU73</accession>
<evidence type="ECO:0000313" key="2">
    <source>
        <dbReference type="Proteomes" id="UP001066276"/>
    </source>
</evidence>
<keyword evidence="2" id="KW-1185">Reference proteome</keyword>
<name>A0AAV7TU73_PLEWA</name>
<sequence>MLEERLESYCLRSMKAAAASILRQNGKRTSELELPELTAFGHFVCGLKVDEIEKINPQEFRLVRILIVISVLRKSPEALFSGSKWVIVN</sequence>
<protein>
    <submittedName>
        <fullName evidence="1">Uncharacterized protein</fullName>
    </submittedName>
</protein>
<proteinExistence type="predicted"/>
<organism evidence="1 2">
    <name type="scientific">Pleurodeles waltl</name>
    <name type="common">Iberian ribbed newt</name>
    <dbReference type="NCBI Taxonomy" id="8319"/>
    <lineage>
        <taxon>Eukaryota</taxon>
        <taxon>Metazoa</taxon>
        <taxon>Chordata</taxon>
        <taxon>Craniata</taxon>
        <taxon>Vertebrata</taxon>
        <taxon>Euteleostomi</taxon>
        <taxon>Amphibia</taxon>
        <taxon>Batrachia</taxon>
        <taxon>Caudata</taxon>
        <taxon>Salamandroidea</taxon>
        <taxon>Salamandridae</taxon>
        <taxon>Pleurodelinae</taxon>
        <taxon>Pleurodeles</taxon>
    </lineage>
</organism>